<gene>
    <name evidence="4" type="primary">bamB</name>
    <name evidence="7" type="ORF">BW247_08175</name>
</gene>
<dbReference type="AlphaFoldDB" id="A0A1P8UGX9"/>
<dbReference type="GO" id="GO:0043165">
    <property type="term" value="P:Gram-negative-bacterium-type cell outer membrane assembly"/>
    <property type="evidence" value="ECO:0007669"/>
    <property type="project" value="UniProtKB-UniRule"/>
</dbReference>
<evidence type="ECO:0000256" key="4">
    <source>
        <dbReference type="HAMAP-Rule" id="MF_00923"/>
    </source>
</evidence>
<dbReference type="InterPro" id="IPR002372">
    <property type="entry name" value="PQQ_rpt_dom"/>
</dbReference>
<keyword evidence="4" id="KW-0564">Palmitate</keyword>
<dbReference type="EMBL" id="CP019434">
    <property type="protein sequence ID" value="APZ43070.1"/>
    <property type="molecule type" value="Genomic_DNA"/>
</dbReference>
<dbReference type="InterPro" id="IPR017687">
    <property type="entry name" value="BamB"/>
</dbReference>
<organism evidence="7 8">
    <name type="scientific">Acidihalobacter ferrooxydans</name>
    <dbReference type="NCBI Taxonomy" id="1765967"/>
    <lineage>
        <taxon>Bacteria</taxon>
        <taxon>Pseudomonadati</taxon>
        <taxon>Pseudomonadota</taxon>
        <taxon>Gammaproteobacteria</taxon>
        <taxon>Chromatiales</taxon>
        <taxon>Ectothiorhodospiraceae</taxon>
        <taxon>Acidihalobacter</taxon>
    </lineage>
</organism>
<proteinExistence type="inferred from homology"/>
<keyword evidence="1 4" id="KW-0732">Signal</keyword>
<comment type="function">
    <text evidence="4">Part of the outer membrane protein assembly complex, which is involved in assembly and insertion of beta-barrel proteins into the outer membrane.</text>
</comment>
<dbReference type="STRING" id="1765967.BW247_08175"/>
<dbReference type="PANTHER" id="PTHR34512:SF30">
    <property type="entry name" value="OUTER MEMBRANE PROTEIN ASSEMBLY FACTOR BAMB"/>
    <property type="match status" value="1"/>
</dbReference>
<feature type="domain" description="Pyrrolo-quinoline quinone repeat" evidence="6">
    <location>
        <begin position="339"/>
        <end position="400"/>
    </location>
</feature>
<dbReference type="Proteomes" id="UP000243807">
    <property type="component" value="Chromosome"/>
</dbReference>
<dbReference type="OrthoDB" id="5173551at2"/>
<comment type="subcellular location">
    <subcellularLocation>
        <location evidence="4">Cell outer membrane</location>
        <topology evidence="4">Lipid-anchor</topology>
    </subcellularLocation>
</comment>
<evidence type="ECO:0000256" key="3">
    <source>
        <dbReference type="ARBA" id="ARBA00023237"/>
    </source>
</evidence>
<keyword evidence="3 4" id="KW-0998">Cell outer membrane</keyword>
<dbReference type="SUPFAM" id="SSF50998">
    <property type="entry name" value="Quinoprotein alcohol dehydrogenase-like"/>
    <property type="match status" value="1"/>
</dbReference>
<dbReference type="PANTHER" id="PTHR34512">
    <property type="entry name" value="CELL SURFACE PROTEIN"/>
    <property type="match status" value="1"/>
</dbReference>
<dbReference type="Pfam" id="PF13360">
    <property type="entry name" value="PQQ_2"/>
    <property type="match status" value="2"/>
</dbReference>
<reference evidence="7 8" key="1">
    <citation type="submission" date="2017-01" db="EMBL/GenBank/DDBJ databases">
        <title>Draft sequence of Acidihalobacter ferrooxidans strain DSM 14175 (strain V8).</title>
        <authorList>
            <person name="Khaleque H.N."/>
            <person name="Ramsay J.P."/>
            <person name="Murphy R.J.T."/>
            <person name="Kaksonen A.H."/>
            <person name="Boxall N.J."/>
            <person name="Watkin E.L.J."/>
        </authorList>
    </citation>
    <scope>NUCLEOTIDE SEQUENCE [LARGE SCALE GENOMIC DNA]</scope>
    <source>
        <strain evidence="7 8">V8</strain>
    </source>
</reference>
<dbReference type="GO" id="GO:0051205">
    <property type="term" value="P:protein insertion into membrane"/>
    <property type="evidence" value="ECO:0007669"/>
    <property type="project" value="UniProtKB-UniRule"/>
</dbReference>
<evidence type="ECO:0000256" key="5">
    <source>
        <dbReference type="SAM" id="SignalP"/>
    </source>
</evidence>
<feature type="signal peptide" evidence="5">
    <location>
        <begin position="1"/>
        <end position="21"/>
    </location>
</feature>
<keyword evidence="2 4" id="KW-0472">Membrane</keyword>
<dbReference type="RefSeq" id="WP_076836718.1">
    <property type="nucleotide sequence ID" value="NZ_CP019434.1"/>
</dbReference>
<feature type="chain" id="PRO_5013407157" description="Outer membrane protein assembly factor BamB" evidence="5">
    <location>
        <begin position="22"/>
        <end position="425"/>
    </location>
</feature>
<sequence length="425" mass="44410">MQAFMRMAAWFGMLLGVGLLAGCGGAQNTRPPNVLHPIKTELAIKRLWSVNVGTHPAPSPTGEYVGDTYGGGNGGYFLHLHPYVSGPNIYAATYSGLVVAYARKNGHQLWTVDTGHKLVGGVSGGDGMLFVGAQDGKVIGISLKQRGVIWQTQLSSEVMALSEAGQGEVVAHTNDGNLFALDVTTGNVVWSHTTEAPNLILRGKSQPLLVGGTVIAGFANGKLGAFSLASGTELWRLTVAVPQGASKLQRLVDVDGHIALSDSGNTVYAASYNGRVVAAQTSNGQLLWSHPMSSYAGLTVGDGQVFVTGANSDIWALDRSTGAVMWKQDALHFRELTAPALVDGKYLVVGDYAGYLQWLSASDGSILAREEVDSRGIQAAPVVVGNTVYVQAVHGNLAAYRVLGPVGTAGTGAAANPFHIGGFHF</sequence>
<dbReference type="Gene3D" id="2.130.10.10">
    <property type="entry name" value="YVTN repeat-like/Quinoprotein amine dehydrogenase"/>
    <property type="match status" value="1"/>
</dbReference>
<dbReference type="HAMAP" id="MF_00923">
    <property type="entry name" value="OM_assembly_BamB"/>
    <property type="match status" value="1"/>
</dbReference>
<protein>
    <recommendedName>
        <fullName evidence="4">Outer membrane protein assembly factor BamB</fullName>
    </recommendedName>
</protein>
<comment type="subunit">
    <text evidence="4">Part of the Bam complex.</text>
</comment>
<dbReference type="InterPro" id="IPR011047">
    <property type="entry name" value="Quinoprotein_ADH-like_sf"/>
</dbReference>
<accession>A0A1P8UGX9</accession>
<evidence type="ECO:0000256" key="1">
    <source>
        <dbReference type="ARBA" id="ARBA00022729"/>
    </source>
</evidence>
<evidence type="ECO:0000313" key="8">
    <source>
        <dbReference type="Proteomes" id="UP000243807"/>
    </source>
</evidence>
<feature type="domain" description="Pyrrolo-quinoline quinone repeat" evidence="6">
    <location>
        <begin position="96"/>
        <end position="328"/>
    </location>
</feature>
<dbReference type="PROSITE" id="PS51257">
    <property type="entry name" value="PROKAR_LIPOPROTEIN"/>
    <property type="match status" value="1"/>
</dbReference>
<evidence type="ECO:0000259" key="6">
    <source>
        <dbReference type="Pfam" id="PF13360"/>
    </source>
</evidence>
<comment type="similarity">
    <text evidence="4">Belongs to the BamB family.</text>
</comment>
<evidence type="ECO:0000313" key="7">
    <source>
        <dbReference type="EMBL" id="APZ43070.1"/>
    </source>
</evidence>
<dbReference type="SMART" id="SM00564">
    <property type="entry name" value="PQQ"/>
    <property type="match status" value="7"/>
</dbReference>
<keyword evidence="4" id="KW-0449">Lipoprotein</keyword>
<dbReference type="NCBIfam" id="TIGR03300">
    <property type="entry name" value="assembly_YfgL"/>
    <property type="match status" value="1"/>
</dbReference>
<name>A0A1P8UGX9_9GAMM</name>
<dbReference type="GO" id="GO:0009279">
    <property type="term" value="C:cell outer membrane"/>
    <property type="evidence" value="ECO:0007669"/>
    <property type="project" value="UniProtKB-SubCell"/>
</dbReference>
<keyword evidence="8" id="KW-1185">Reference proteome</keyword>
<dbReference type="InterPro" id="IPR018391">
    <property type="entry name" value="PQQ_b-propeller_rpt"/>
</dbReference>
<dbReference type="InterPro" id="IPR015943">
    <property type="entry name" value="WD40/YVTN_repeat-like_dom_sf"/>
</dbReference>
<evidence type="ECO:0000256" key="2">
    <source>
        <dbReference type="ARBA" id="ARBA00023136"/>
    </source>
</evidence>
<dbReference type="KEGG" id="afy:BW247_08175"/>